<evidence type="ECO:0000259" key="8">
    <source>
        <dbReference type="Pfam" id="PF08784"/>
    </source>
</evidence>
<dbReference type="FunCoup" id="A0A2T3AKW3">
    <property type="interactions" value="841"/>
</dbReference>
<dbReference type="OrthoDB" id="25571at2759"/>
<evidence type="ECO:0000256" key="4">
    <source>
        <dbReference type="ARBA" id="ARBA00023125"/>
    </source>
</evidence>
<dbReference type="InterPro" id="IPR014892">
    <property type="entry name" value="RPA_C"/>
</dbReference>
<dbReference type="GO" id="GO:0006289">
    <property type="term" value="P:nucleotide-excision repair"/>
    <property type="evidence" value="ECO:0007669"/>
    <property type="project" value="TreeGrafter"/>
</dbReference>
<feature type="domain" description="OB" evidence="7">
    <location>
        <begin position="75"/>
        <end position="139"/>
    </location>
</feature>
<dbReference type="Gene3D" id="2.40.50.140">
    <property type="entry name" value="Nucleic acid-binding proteins"/>
    <property type="match status" value="1"/>
</dbReference>
<dbReference type="STRING" id="2025994.A0A2T3AKW3"/>
<dbReference type="PIRSF" id="PIRSF036949">
    <property type="entry name" value="RPA32"/>
    <property type="match status" value="1"/>
</dbReference>
<dbReference type="InterPro" id="IPR036388">
    <property type="entry name" value="WH-like_DNA-bd_sf"/>
</dbReference>
<sequence>MTSYSGYSKPSYGAGGGDEGNGFYGGSQTGSQGQGGQKGFTDESLRPVTIKQLLDLEEAYPGAEFLIDGHPITQVTVVGQVRAVTPQQTNITYRLDDGTGTIDVKKWVDTDRPEEAEPKYALDQYVRVWGRLKSFNNKRHIGAHFIRGVDNFNEVNYHQMEATYVHLYFTKGPIGGAGGAANGNYNTDGNAGAGDSMFVDQYGGGAKSEETAKLGSCSPGARKMYQFLSNTSSSNEGVHLNLLTSGTGLSTRDILGAADELLAQGLVYTTVDDETWAILDY</sequence>
<dbReference type="EMBL" id="KZ678378">
    <property type="protein sequence ID" value="PSS02324.1"/>
    <property type="molecule type" value="Genomic_DNA"/>
</dbReference>
<reference evidence="9 10" key="1">
    <citation type="journal article" date="2018" name="Mycol. Prog.">
        <title>Coniella lustricola, a new species from submerged detritus.</title>
        <authorList>
            <person name="Raudabaugh D.B."/>
            <person name="Iturriaga T."/>
            <person name="Carver A."/>
            <person name="Mondo S."/>
            <person name="Pangilinan J."/>
            <person name="Lipzen A."/>
            <person name="He G."/>
            <person name="Amirebrahimi M."/>
            <person name="Grigoriev I.V."/>
            <person name="Miller A.N."/>
        </authorList>
    </citation>
    <scope>NUCLEOTIDE SEQUENCE [LARGE SCALE GENOMIC DNA]</scope>
    <source>
        <strain evidence="9 10">B22-T-1</strain>
    </source>
</reference>
<dbReference type="InParanoid" id="A0A2T3AKW3"/>
<dbReference type="GO" id="GO:0003697">
    <property type="term" value="F:single-stranded DNA binding"/>
    <property type="evidence" value="ECO:0007669"/>
    <property type="project" value="TreeGrafter"/>
</dbReference>
<dbReference type="GO" id="GO:0005662">
    <property type="term" value="C:DNA replication factor A complex"/>
    <property type="evidence" value="ECO:0007669"/>
    <property type="project" value="TreeGrafter"/>
</dbReference>
<dbReference type="Gene3D" id="1.10.10.10">
    <property type="entry name" value="Winged helix-like DNA-binding domain superfamily/Winged helix DNA-binding domain"/>
    <property type="match status" value="1"/>
</dbReference>
<evidence type="ECO:0000256" key="3">
    <source>
        <dbReference type="ARBA" id="ARBA00022705"/>
    </source>
</evidence>
<dbReference type="Pfam" id="PF08784">
    <property type="entry name" value="RPA_C"/>
    <property type="match status" value="1"/>
</dbReference>
<dbReference type="GO" id="GO:0000724">
    <property type="term" value="P:double-strand break repair via homologous recombination"/>
    <property type="evidence" value="ECO:0007669"/>
    <property type="project" value="TreeGrafter"/>
</dbReference>
<feature type="region of interest" description="Disordered" evidence="6">
    <location>
        <begin position="1"/>
        <end position="42"/>
    </location>
</feature>
<keyword evidence="5" id="KW-0539">Nucleus</keyword>
<evidence type="ECO:0000256" key="5">
    <source>
        <dbReference type="ARBA" id="ARBA00023242"/>
    </source>
</evidence>
<dbReference type="GO" id="GO:0000781">
    <property type="term" value="C:chromosome, telomeric region"/>
    <property type="evidence" value="ECO:0007669"/>
    <property type="project" value="TreeGrafter"/>
</dbReference>
<organism evidence="9 10">
    <name type="scientific">Coniella lustricola</name>
    <dbReference type="NCBI Taxonomy" id="2025994"/>
    <lineage>
        <taxon>Eukaryota</taxon>
        <taxon>Fungi</taxon>
        <taxon>Dikarya</taxon>
        <taxon>Ascomycota</taxon>
        <taxon>Pezizomycotina</taxon>
        <taxon>Sordariomycetes</taxon>
        <taxon>Sordariomycetidae</taxon>
        <taxon>Diaporthales</taxon>
        <taxon>Schizoparmaceae</taxon>
        <taxon>Coniella</taxon>
    </lineage>
</organism>
<dbReference type="AlphaFoldDB" id="A0A2T3AKW3"/>
<evidence type="ECO:0000313" key="10">
    <source>
        <dbReference type="Proteomes" id="UP000241462"/>
    </source>
</evidence>
<name>A0A2T3AKW3_9PEZI</name>
<dbReference type="InterPro" id="IPR014646">
    <property type="entry name" value="Rfa2/RPA32"/>
</dbReference>
<dbReference type="InterPro" id="IPR004365">
    <property type="entry name" value="NA-bd_OB_tRNA"/>
</dbReference>
<feature type="compositionally biased region" description="Gly residues" evidence="6">
    <location>
        <begin position="13"/>
        <end position="38"/>
    </location>
</feature>
<dbReference type="InterPro" id="IPR040260">
    <property type="entry name" value="RFA2-like"/>
</dbReference>
<evidence type="ECO:0000256" key="6">
    <source>
        <dbReference type="SAM" id="MobiDB-lite"/>
    </source>
</evidence>
<evidence type="ECO:0000256" key="2">
    <source>
        <dbReference type="ARBA" id="ARBA00007815"/>
    </source>
</evidence>
<dbReference type="InterPro" id="IPR036390">
    <property type="entry name" value="WH_DNA-bd_sf"/>
</dbReference>
<evidence type="ECO:0000259" key="7">
    <source>
        <dbReference type="Pfam" id="PF01336"/>
    </source>
</evidence>
<dbReference type="GO" id="GO:0006260">
    <property type="term" value="P:DNA replication"/>
    <property type="evidence" value="ECO:0007669"/>
    <property type="project" value="UniProtKB-KW"/>
</dbReference>
<dbReference type="InterPro" id="IPR012340">
    <property type="entry name" value="NA-bd_OB-fold"/>
</dbReference>
<evidence type="ECO:0000313" key="9">
    <source>
        <dbReference type="EMBL" id="PSS02324.1"/>
    </source>
</evidence>
<feature type="domain" description="Replication protein A C-terminal" evidence="8">
    <location>
        <begin position="166"/>
        <end position="274"/>
    </location>
</feature>
<accession>A0A2T3AKW3</accession>
<dbReference type="Pfam" id="PF01336">
    <property type="entry name" value="tRNA_anti-codon"/>
    <property type="match status" value="1"/>
</dbReference>
<dbReference type="PANTHER" id="PTHR13989:SF16">
    <property type="entry name" value="REPLICATION PROTEIN A2"/>
    <property type="match status" value="1"/>
</dbReference>
<keyword evidence="3" id="KW-0235">DNA replication</keyword>
<keyword evidence="4" id="KW-0238">DNA-binding</keyword>
<dbReference type="SUPFAM" id="SSF50249">
    <property type="entry name" value="Nucleic acid-binding proteins"/>
    <property type="match status" value="1"/>
</dbReference>
<dbReference type="SUPFAM" id="SSF46785">
    <property type="entry name" value="Winged helix' DNA-binding domain"/>
    <property type="match status" value="1"/>
</dbReference>
<dbReference type="PANTHER" id="PTHR13989">
    <property type="entry name" value="REPLICATION PROTEIN A-RELATED"/>
    <property type="match status" value="1"/>
</dbReference>
<gene>
    <name evidence="9" type="ORF">BD289DRAFT_422449</name>
</gene>
<dbReference type="CDD" id="cd04478">
    <property type="entry name" value="RPA2_DBD_D"/>
    <property type="match status" value="1"/>
</dbReference>
<protein>
    <submittedName>
        <fullName evidence="9">Putative replication factor-a protein</fullName>
    </submittedName>
</protein>
<dbReference type="Proteomes" id="UP000241462">
    <property type="component" value="Unassembled WGS sequence"/>
</dbReference>
<comment type="subcellular location">
    <subcellularLocation>
        <location evidence="1">Nucleus</location>
    </subcellularLocation>
</comment>
<evidence type="ECO:0000256" key="1">
    <source>
        <dbReference type="ARBA" id="ARBA00004123"/>
    </source>
</evidence>
<comment type="similarity">
    <text evidence="2">Belongs to the replication factor A protein 2 family.</text>
</comment>
<keyword evidence="10" id="KW-1185">Reference proteome</keyword>
<proteinExistence type="inferred from homology"/>
<dbReference type="GO" id="GO:0035861">
    <property type="term" value="C:site of double-strand break"/>
    <property type="evidence" value="ECO:0007669"/>
    <property type="project" value="TreeGrafter"/>
</dbReference>